<proteinExistence type="predicted"/>
<reference evidence="2" key="1">
    <citation type="journal article" date="2019" name="Int. J. Syst. Evol. Microbiol.">
        <title>The Global Catalogue of Microorganisms (GCM) 10K type strain sequencing project: providing services to taxonomists for standard genome sequencing and annotation.</title>
        <authorList>
            <consortium name="The Broad Institute Genomics Platform"/>
            <consortium name="The Broad Institute Genome Sequencing Center for Infectious Disease"/>
            <person name="Wu L."/>
            <person name="Ma J."/>
        </authorList>
    </citation>
    <scope>NUCLEOTIDE SEQUENCE [LARGE SCALE GENOMIC DNA]</scope>
    <source>
        <strain evidence="2">CGMCC 1.15288</strain>
    </source>
</reference>
<dbReference type="EMBL" id="BMIA01000005">
    <property type="protein sequence ID" value="GGH52855.1"/>
    <property type="molecule type" value="Genomic_DNA"/>
</dbReference>
<protein>
    <recommendedName>
        <fullName evidence="3">Outer membrane autotransporter barrel domain-containing protein</fullName>
    </recommendedName>
</protein>
<accession>A0ABQ1ZA78</accession>
<dbReference type="RefSeq" id="WP_188938768.1">
    <property type="nucleotide sequence ID" value="NZ_BMIA01000005.1"/>
</dbReference>
<sequence>MAWFKATTESSGCSAEVGGNVMIGNATEKRRWLTDIVFMELGYGYKGVFNGGLSMRF</sequence>
<keyword evidence="2" id="KW-1185">Reference proteome</keyword>
<gene>
    <name evidence="1" type="ORF">GCM10007423_57710</name>
</gene>
<organism evidence="1 2">
    <name type="scientific">Dyadobacter endophyticus</name>
    <dbReference type="NCBI Taxonomy" id="1749036"/>
    <lineage>
        <taxon>Bacteria</taxon>
        <taxon>Pseudomonadati</taxon>
        <taxon>Bacteroidota</taxon>
        <taxon>Cytophagia</taxon>
        <taxon>Cytophagales</taxon>
        <taxon>Spirosomataceae</taxon>
        <taxon>Dyadobacter</taxon>
    </lineage>
</organism>
<dbReference type="Proteomes" id="UP000600214">
    <property type="component" value="Unassembled WGS sequence"/>
</dbReference>
<name>A0ABQ1ZA78_9BACT</name>
<evidence type="ECO:0008006" key="3">
    <source>
        <dbReference type="Google" id="ProtNLM"/>
    </source>
</evidence>
<comment type="caution">
    <text evidence="1">The sequence shown here is derived from an EMBL/GenBank/DDBJ whole genome shotgun (WGS) entry which is preliminary data.</text>
</comment>
<evidence type="ECO:0000313" key="1">
    <source>
        <dbReference type="EMBL" id="GGH52855.1"/>
    </source>
</evidence>
<evidence type="ECO:0000313" key="2">
    <source>
        <dbReference type="Proteomes" id="UP000600214"/>
    </source>
</evidence>